<keyword evidence="13" id="KW-0675">Receptor</keyword>
<organism evidence="13 14">
    <name type="scientific">Sulfurimonas diazotrophicus</name>
    <dbReference type="NCBI Taxonomy" id="3131939"/>
    <lineage>
        <taxon>Bacteria</taxon>
        <taxon>Pseudomonadati</taxon>
        <taxon>Campylobacterota</taxon>
        <taxon>Epsilonproteobacteria</taxon>
        <taxon>Campylobacterales</taxon>
        <taxon>Sulfurimonadaceae</taxon>
        <taxon>Sulfurimonas</taxon>
    </lineage>
</organism>
<gene>
    <name evidence="13" type="ORF">WCY31_00820</name>
</gene>
<dbReference type="PANTHER" id="PTHR30069:SF27">
    <property type="entry name" value="BLL4766 PROTEIN"/>
    <property type="match status" value="1"/>
</dbReference>
<evidence type="ECO:0000256" key="5">
    <source>
        <dbReference type="ARBA" id="ARBA00023077"/>
    </source>
</evidence>
<comment type="subcellular location">
    <subcellularLocation>
        <location evidence="1 8">Cell outer membrane</location>
        <topology evidence="1 8">Multi-pass membrane protein</topology>
    </subcellularLocation>
</comment>
<evidence type="ECO:0000313" key="13">
    <source>
        <dbReference type="EMBL" id="XAU15253.1"/>
    </source>
</evidence>
<keyword evidence="4 8" id="KW-0812">Transmembrane</keyword>
<evidence type="ECO:0000256" key="8">
    <source>
        <dbReference type="PROSITE-ProRule" id="PRU01360"/>
    </source>
</evidence>
<name>A0ABZ3HB06_9BACT</name>
<dbReference type="InterPro" id="IPR036942">
    <property type="entry name" value="Beta-barrel_TonB_sf"/>
</dbReference>
<evidence type="ECO:0000256" key="3">
    <source>
        <dbReference type="ARBA" id="ARBA00022452"/>
    </source>
</evidence>
<accession>A0ABZ3HB06</accession>
<feature type="signal peptide" evidence="10">
    <location>
        <begin position="1"/>
        <end position="20"/>
    </location>
</feature>
<keyword evidence="10" id="KW-0732">Signal</keyword>
<evidence type="ECO:0000256" key="1">
    <source>
        <dbReference type="ARBA" id="ARBA00004571"/>
    </source>
</evidence>
<feature type="domain" description="TonB-dependent receptor plug" evidence="12">
    <location>
        <begin position="41"/>
        <end position="149"/>
    </location>
</feature>
<dbReference type="Gene3D" id="2.170.130.10">
    <property type="entry name" value="TonB-dependent receptor, plug domain"/>
    <property type="match status" value="1"/>
</dbReference>
<evidence type="ECO:0000259" key="11">
    <source>
        <dbReference type="Pfam" id="PF00593"/>
    </source>
</evidence>
<dbReference type="RefSeq" id="WP_345972810.1">
    <property type="nucleotide sequence ID" value="NZ_CP147920.1"/>
</dbReference>
<keyword evidence="6 8" id="KW-0472">Membrane</keyword>
<dbReference type="EMBL" id="CP147920">
    <property type="protein sequence ID" value="XAU15253.1"/>
    <property type="molecule type" value="Genomic_DNA"/>
</dbReference>
<keyword evidence="7 8" id="KW-0998">Cell outer membrane</keyword>
<evidence type="ECO:0000256" key="9">
    <source>
        <dbReference type="RuleBase" id="RU003357"/>
    </source>
</evidence>
<feature type="domain" description="TonB-dependent receptor-like beta-barrel" evidence="11">
    <location>
        <begin position="211"/>
        <end position="620"/>
    </location>
</feature>
<dbReference type="PANTHER" id="PTHR30069">
    <property type="entry name" value="TONB-DEPENDENT OUTER MEMBRANE RECEPTOR"/>
    <property type="match status" value="1"/>
</dbReference>
<evidence type="ECO:0000256" key="6">
    <source>
        <dbReference type="ARBA" id="ARBA00023136"/>
    </source>
</evidence>
<evidence type="ECO:0000256" key="2">
    <source>
        <dbReference type="ARBA" id="ARBA00022448"/>
    </source>
</evidence>
<evidence type="ECO:0000259" key="12">
    <source>
        <dbReference type="Pfam" id="PF07715"/>
    </source>
</evidence>
<comment type="similarity">
    <text evidence="8 9">Belongs to the TonB-dependent receptor family.</text>
</comment>
<keyword evidence="2 8" id="KW-0813">Transport</keyword>
<keyword evidence="3 8" id="KW-1134">Transmembrane beta strand</keyword>
<dbReference type="PROSITE" id="PS52016">
    <property type="entry name" value="TONB_DEPENDENT_REC_3"/>
    <property type="match status" value="1"/>
</dbReference>
<dbReference type="InterPro" id="IPR039426">
    <property type="entry name" value="TonB-dep_rcpt-like"/>
</dbReference>
<protein>
    <submittedName>
        <fullName evidence="13">TonB-dependent receptor</fullName>
    </submittedName>
</protein>
<evidence type="ECO:0000256" key="10">
    <source>
        <dbReference type="SAM" id="SignalP"/>
    </source>
</evidence>
<evidence type="ECO:0000256" key="4">
    <source>
        <dbReference type="ARBA" id="ARBA00022692"/>
    </source>
</evidence>
<reference evidence="13 14" key="1">
    <citation type="submission" date="2024-03" db="EMBL/GenBank/DDBJ databases">
        <title>Sulfurimonas sp. HSL3-1.</title>
        <authorList>
            <person name="Wang S."/>
        </authorList>
    </citation>
    <scope>NUCLEOTIDE SEQUENCE [LARGE SCALE GENOMIC DNA]</scope>
    <source>
        <strain evidence="13 14">HSL3-1</strain>
    </source>
</reference>
<dbReference type="InterPro" id="IPR037066">
    <property type="entry name" value="Plug_dom_sf"/>
</dbReference>
<dbReference type="InterPro" id="IPR000531">
    <property type="entry name" value="Beta-barrel_TonB"/>
</dbReference>
<sequence length="652" mass="70836">MKPIVLSLAASALLSSALYAEGITLEALTVTSSPLHNTELNAADSVEVYTAEEIEKAHVQSLYEFITLQTSLFALPSYGNPMAQRLDLHGYGIENGYQNIVVTLNGRRLNNIDMVPQLLSSIAPSDIERLEIVKGGGIVLGGDGANAGAIHIVTKNDSSKEVRFYGGIYGTYDAAFRVGHSDELLTVSASGEAYHTAGTRHIDAAQKRDEQKLANGTFDLALTPSDLFEFRLGAQSSRIDAAYGSTLTQSEYNDDPAQPGAFPAPAYQQYDVDAFTAGLTLSPTADLSVSLDTSVEKKKSVYDLPAWFYRSTATYDYRTAALALDFARGGLQLSLGGTLFDGSRNGGATAFAIANETTKKNAAAYALAQYRTGAHTLKAGYRYETVKYDYSDANNSLARSETLHGIEAGYNFRLSPERSLFVSYAHAYQAPDVDRFFNRDFSGNVTFNGFIDPMTSDTVTAGYTAVTAANKFKLSAYYAALENEIYYYSDPAYIASVNTNIDRSHKIGVDLFEQWKVTEGFALSFNYNYVQAVIDKEVQNGEDFGGNDLPGVSPHTVKAALTILPTDALSVTLSHTYRSQAYAMNDFGNSFAQKQRAFNSTDVVVNYETASYALFAKINNMFDNANGLWVADDAIYPVNFTTTALAGATLKF</sequence>
<dbReference type="Gene3D" id="2.40.170.20">
    <property type="entry name" value="TonB-dependent receptor, beta-barrel domain"/>
    <property type="match status" value="1"/>
</dbReference>
<dbReference type="SUPFAM" id="SSF56935">
    <property type="entry name" value="Porins"/>
    <property type="match status" value="1"/>
</dbReference>
<dbReference type="Pfam" id="PF00593">
    <property type="entry name" value="TonB_dep_Rec_b-barrel"/>
    <property type="match status" value="1"/>
</dbReference>
<proteinExistence type="inferred from homology"/>
<keyword evidence="5 9" id="KW-0798">TonB box</keyword>
<dbReference type="InterPro" id="IPR012910">
    <property type="entry name" value="Plug_dom"/>
</dbReference>
<dbReference type="Pfam" id="PF07715">
    <property type="entry name" value="Plug"/>
    <property type="match status" value="1"/>
</dbReference>
<feature type="chain" id="PRO_5046096226" evidence="10">
    <location>
        <begin position="21"/>
        <end position="652"/>
    </location>
</feature>
<keyword evidence="14" id="KW-1185">Reference proteome</keyword>
<evidence type="ECO:0000313" key="14">
    <source>
        <dbReference type="Proteomes" id="UP001447842"/>
    </source>
</evidence>
<evidence type="ECO:0000256" key="7">
    <source>
        <dbReference type="ARBA" id="ARBA00023237"/>
    </source>
</evidence>
<dbReference type="Proteomes" id="UP001447842">
    <property type="component" value="Chromosome"/>
</dbReference>